<dbReference type="InterPro" id="IPR003598">
    <property type="entry name" value="Ig_sub2"/>
</dbReference>
<dbReference type="FunFam" id="2.60.40.10:FF:000032">
    <property type="entry name" value="palladin isoform X1"/>
    <property type="match status" value="1"/>
</dbReference>
<evidence type="ECO:0000256" key="11">
    <source>
        <dbReference type="ARBA" id="ARBA00023157"/>
    </source>
</evidence>
<feature type="domain" description="Fibronectin type-III" evidence="20">
    <location>
        <begin position="408"/>
        <end position="499"/>
    </location>
</feature>
<dbReference type="InterPro" id="IPR036116">
    <property type="entry name" value="FN3_sf"/>
</dbReference>
<comment type="similarity">
    <text evidence="2">Belongs to the protein-tyrosine phosphatase family. Receptor class 2A subfamily.</text>
</comment>
<dbReference type="InterPro" id="IPR003961">
    <property type="entry name" value="FN3_dom"/>
</dbReference>
<dbReference type="PROSITE" id="PS50853">
    <property type="entry name" value="FN3"/>
    <property type="match status" value="9"/>
</dbReference>
<dbReference type="SMART" id="SM00408">
    <property type="entry name" value="IGc2"/>
    <property type="match status" value="2"/>
</dbReference>
<dbReference type="InterPro" id="IPR013783">
    <property type="entry name" value="Ig-like_fold"/>
</dbReference>
<dbReference type="FunFam" id="2.60.40.10:FF:000027">
    <property type="entry name" value="receptor-type tyrosine-protein phosphatase delta isoform X1"/>
    <property type="match status" value="1"/>
</dbReference>
<evidence type="ECO:0000256" key="4">
    <source>
        <dbReference type="ARBA" id="ARBA00022692"/>
    </source>
</evidence>
<dbReference type="FunFam" id="2.60.40.10:FF:000028">
    <property type="entry name" value="Neuronal cell adhesion molecule"/>
    <property type="match status" value="2"/>
</dbReference>
<dbReference type="InterPro" id="IPR013098">
    <property type="entry name" value="Ig_I-set"/>
</dbReference>
<dbReference type="Gene3D" id="2.60.40.10">
    <property type="entry name" value="Immunoglobulins"/>
    <property type="match status" value="11"/>
</dbReference>
<keyword evidence="5" id="KW-0732">Signal</keyword>
<evidence type="ECO:0000256" key="14">
    <source>
        <dbReference type="ARBA" id="ARBA00023319"/>
    </source>
</evidence>
<dbReference type="Pfam" id="PF13927">
    <property type="entry name" value="Ig_3"/>
    <property type="match status" value="1"/>
</dbReference>
<comment type="subcellular location">
    <subcellularLocation>
        <location evidence="1">Membrane</location>
        <topology evidence="1">Single-pass type I membrane protein</topology>
    </subcellularLocation>
</comment>
<comment type="caution">
    <text evidence="21">The sequence shown here is derived from an EMBL/GenBank/DDBJ whole genome shotgun (WGS) entry which is preliminary data.</text>
</comment>
<dbReference type="Gene3D" id="3.90.190.10">
    <property type="entry name" value="Protein tyrosine phosphatase superfamily"/>
    <property type="match status" value="2"/>
</dbReference>
<dbReference type="CDD" id="cd00063">
    <property type="entry name" value="FN3"/>
    <property type="match status" value="9"/>
</dbReference>
<feature type="domain" description="Ig-like" evidence="19">
    <location>
        <begin position="124"/>
        <end position="210"/>
    </location>
</feature>
<evidence type="ECO:0000256" key="5">
    <source>
        <dbReference type="ARBA" id="ARBA00022729"/>
    </source>
</evidence>
<dbReference type="Pfam" id="PF07679">
    <property type="entry name" value="I-set"/>
    <property type="match status" value="1"/>
</dbReference>
<feature type="domain" description="Fibronectin type-III" evidence="20">
    <location>
        <begin position="215"/>
        <end position="305"/>
    </location>
</feature>
<comment type="catalytic activity">
    <reaction evidence="15">
        <text>O-phospho-L-tyrosyl-[protein] + H2O = L-tyrosyl-[protein] + phosphate</text>
        <dbReference type="Rhea" id="RHEA:10684"/>
        <dbReference type="Rhea" id="RHEA-COMP:10136"/>
        <dbReference type="Rhea" id="RHEA-COMP:20101"/>
        <dbReference type="ChEBI" id="CHEBI:15377"/>
        <dbReference type="ChEBI" id="CHEBI:43474"/>
        <dbReference type="ChEBI" id="CHEBI:46858"/>
        <dbReference type="ChEBI" id="CHEBI:61978"/>
        <dbReference type="EC" id="3.1.3.48"/>
    </reaction>
</comment>
<feature type="domain" description="Fibronectin type-III" evidence="20">
    <location>
        <begin position="900"/>
        <end position="994"/>
    </location>
</feature>
<keyword evidence="7" id="KW-0378">Hydrolase</keyword>
<evidence type="ECO:0000256" key="15">
    <source>
        <dbReference type="ARBA" id="ARBA00051722"/>
    </source>
</evidence>
<keyword evidence="4 16" id="KW-0812">Transmembrane</keyword>
<dbReference type="FunFam" id="2.60.40.10:FF:001000">
    <property type="entry name" value="tyrosine-protein phosphatase Lar isoform X3"/>
    <property type="match status" value="1"/>
</dbReference>
<dbReference type="SUPFAM" id="SSF52799">
    <property type="entry name" value="(Phosphotyrosine protein) phosphatases II"/>
    <property type="match status" value="2"/>
</dbReference>
<feature type="domain" description="Tyrosine-protein phosphatase" evidence="17">
    <location>
        <begin position="1653"/>
        <end position="1912"/>
    </location>
</feature>
<accession>A0AAN9THG9</accession>
<dbReference type="EMBL" id="JBBCAQ010000022">
    <property type="protein sequence ID" value="KAK7590306.1"/>
    <property type="molecule type" value="Genomic_DNA"/>
</dbReference>
<feature type="domain" description="Fibronectin type-III" evidence="20">
    <location>
        <begin position="603"/>
        <end position="702"/>
    </location>
</feature>
<dbReference type="PANTHER" id="PTHR46957:SF6">
    <property type="entry name" value="PROTEIN-TYROSINE-PHOSPHATASE"/>
    <property type="match status" value="1"/>
</dbReference>
<dbReference type="FunFam" id="2.60.40.10:FF:000010">
    <property type="entry name" value="receptor-type tyrosine-protein phosphatase delta isoform X1"/>
    <property type="match status" value="1"/>
</dbReference>
<dbReference type="EC" id="3.1.3.48" evidence="3"/>
<evidence type="ECO:0000256" key="2">
    <source>
        <dbReference type="ARBA" id="ARBA00010504"/>
    </source>
</evidence>
<dbReference type="PROSITE" id="PS50056">
    <property type="entry name" value="TYR_PHOSPHATASE_2"/>
    <property type="match status" value="2"/>
</dbReference>
<dbReference type="GO" id="GO:0016020">
    <property type="term" value="C:membrane"/>
    <property type="evidence" value="ECO:0007669"/>
    <property type="project" value="UniProtKB-SubCell"/>
</dbReference>
<dbReference type="PROSITE" id="PS00383">
    <property type="entry name" value="TYR_PHOSPHATASE_1"/>
    <property type="match status" value="2"/>
</dbReference>
<dbReference type="SMART" id="SM00194">
    <property type="entry name" value="PTPc"/>
    <property type="match status" value="2"/>
</dbReference>
<dbReference type="SMART" id="SM00404">
    <property type="entry name" value="PTPc_motif"/>
    <property type="match status" value="2"/>
</dbReference>
<evidence type="ECO:0000259" key="18">
    <source>
        <dbReference type="PROSITE" id="PS50056"/>
    </source>
</evidence>
<evidence type="ECO:0000313" key="21">
    <source>
        <dbReference type="EMBL" id="KAK7590306.1"/>
    </source>
</evidence>
<dbReference type="GO" id="GO:0009653">
    <property type="term" value="P:anatomical structure morphogenesis"/>
    <property type="evidence" value="ECO:0007669"/>
    <property type="project" value="UniProtKB-ARBA"/>
</dbReference>
<dbReference type="FunFam" id="2.60.40.10:FF:000036">
    <property type="entry name" value="receptor-type tyrosine-protein phosphatase delta isoform X1"/>
    <property type="match status" value="1"/>
</dbReference>
<feature type="domain" description="Fibronectin type-III" evidence="20">
    <location>
        <begin position="803"/>
        <end position="896"/>
    </location>
</feature>
<dbReference type="InterPro" id="IPR000242">
    <property type="entry name" value="PTP_cat"/>
</dbReference>
<dbReference type="Pfam" id="PF00041">
    <property type="entry name" value="fn3"/>
    <property type="match status" value="9"/>
</dbReference>
<dbReference type="InterPro" id="IPR000387">
    <property type="entry name" value="Tyr_Pase_dom"/>
</dbReference>
<dbReference type="SUPFAM" id="SSF48726">
    <property type="entry name" value="Immunoglobulin"/>
    <property type="match status" value="2"/>
</dbReference>
<evidence type="ECO:0000259" key="20">
    <source>
        <dbReference type="PROSITE" id="PS50853"/>
    </source>
</evidence>
<feature type="domain" description="Ig-like" evidence="19">
    <location>
        <begin position="25"/>
        <end position="114"/>
    </location>
</feature>
<feature type="domain" description="Tyrosine specific protein phosphatases" evidence="18">
    <location>
        <begin position="1830"/>
        <end position="1903"/>
    </location>
</feature>
<dbReference type="InterPro" id="IPR007110">
    <property type="entry name" value="Ig-like_dom"/>
</dbReference>
<dbReference type="InterPro" id="IPR050713">
    <property type="entry name" value="RTP_Phos/Ushers"/>
</dbReference>
<dbReference type="PROSITE" id="PS50055">
    <property type="entry name" value="TYR_PHOSPHATASE_PTP"/>
    <property type="match status" value="2"/>
</dbReference>
<evidence type="ECO:0000256" key="7">
    <source>
        <dbReference type="ARBA" id="ARBA00022801"/>
    </source>
</evidence>
<keyword evidence="14" id="KW-0393">Immunoglobulin domain</keyword>
<evidence type="ECO:0000256" key="3">
    <source>
        <dbReference type="ARBA" id="ARBA00013064"/>
    </source>
</evidence>
<dbReference type="PANTHER" id="PTHR46957">
    <property type="entry name" value="CYTOKINE RECEPTOR"/>
    <property type="match status" value="1"/>
</dbReference>
<evidence type="ECO:0000313" key="22">
    <source>
        <dbReference type="Proteomes" id="UP001367676"/>
    </source>
</evidence>
<dbReference type="FunFam" id="2.60.40.10:FF:001015">
    <property type="entry name" value="tyrosine-protein phosphatase Lar isoform X4"/>
    <property type="match status" value="1"/>
</dbReference>
<proteinExistence type="inferred from homology"/>
<dbReference type="FunFam" id="3.90.190.10:FF:000002">
    <property type="entry name" value="receptor-type tyrosine-protein phosphatase delta isoform X2"/>
    <property type="match status" value="1"/>
</dbReference>
<dbReference type="InterPro" id="IPR003595">
    <property type="entry name" value="Tyr_Pase_cat"/>
</dbReference>
<dbReference type="PROSITE" id="PS50835">
    <property type="entry name" value="IG_LIKE"/>
    <property type="match status" value="2"/>
</dbReference>
<evidence type="ECO:0000256" key="1">
    <source>
        <dbReference type="ARBA" id="ARBA00004479"/>
    </source>
</evidence>
<feature type="domain" description="Fibronectin type-III" evidence="20">
    <location>
        <begin position="707"/>
        <end position="801"/>
    </location>
</feature>
<gene>
    <name evidence="21" type="ORF">V9T40_001919</name>
</gene>
<dbReference type="FunFam" id="2.60.40.10:FF:000082">
    <property type="entry name" value="receptor-type tyrosine-protein phosphatase delta isoform X2"/>
    <property type="match status" value="1"/>
</dbReference>
<keyword evidence="13" id="KW-0325">Glycoprotein</keyword>
<evidence type="ECO:0000256" key="10">
    <source>
        <dbReference type="ARBA" id="ARBA00023136"/>
    </source>
</evidence>
<dbReference type="SUPFAM" id="SSF49265">
    <property type="entry name" value="Fibronectin type III"/>
    <property type="match status" value="5"/>
</dbReference>
<keyword evidence="8" id="KW-0904">Protein phosphatase</keyword>
<dbReference type="CDD" id="cd14553">
    <property type="entry name" value="R-PTPc-LAR-1"/>
    <property type="match status" value="1"/>
</dbReference>
<reference evidence="21 22" key="1">
    <citation type="submission" date="2024-03" db="EMBL/GenBank/DDBJ databases">
        <title>Adaptation during the transition from Ophiocordyceps entomopathogen to insect associate is accompanied by gene loss and intensified selection.</title>
        <authorList>
            <person name="Ward C.M."/>
            <person name="Onetto C.A."/>
            <person name="Borneman A.R."/>
        </authorList>
    </citation>
    <scope>NUCLEOTIDE SEQUENCE [LARGE SCALE GENOMIC DNA]</scope>
    <source>
        <strain evidence="21">AWRI1</strain>
        <tissue evidence="21">Single Adult Female</tissue>
    </source>
</reference>
<feature type="domain" description="Fibronectin type-III" evidence="20">
    <location>
        <begin position="996"/>
        <end position="1098"/>
    </location>
</feature>
<evidence type="ECO:0000256" key="9">
    <source>
        <dbReference type="ARBA" id="ARBA00022989"/>
    </source>
</evidence>
<dbReference type="SMART" id="SM00060">
    <property type="entry name" value="FN3"/>
    <property type="match status" value="9"/>
</dbReference>
<evidence type="ECO:0000256" key="13">
    <source>
        <dbReference type="ARBA" id="ARBA00023180"/>
    </source>
</evidence>
<dbReference type="InterPro" id="IPR036179">
    <property type="entry name" value="Ig-like_dom_sf"/>
</dbReference>
<dbReference type="GO" id="GO:0004725">
    <property type="term" value="F:protein tyrosine phosphatase activity"/>
    <property type="evidence" value="ECO:0007669"/>
    <property type="project" value="UniProtKB-EC"/>
</dbReference>
<organism evidence="21 22">
    <name type="scientific">Parthenolecanium corni</name>
    <dbReference type="NCBI Taxonomy" id="536013"/>
    <lineage>
        <taxon>Eukaryota</taxon>
        <taxon>Metazoa</taxon>
        <taxon>Ecdysozoa</taxon>
        <taxon>Arthropoda</taxon>
        <taxon>Hexapoda</taxon>
        <taxon>Insecta</taxon>
        <taxon>Pterygota</taxon>
        <taxon>Neoptera</taxon>
        <taxon>Paraneoptera</taxon>
        <taxon>Hemiptera</taxon>
        <taxon>Sternorrhyncha</taxon>
        <taxon>Coccoidea</taxon>
        <taxon>Coccidae</taxon>
        <taxon>Parthenolecanium</taxon>
    </lineage>
</organism>
<dbReference type="InterPro" id="IPR016130">
    <property type="entry name" value="Tyr_Pase_AS"/>
</dbReference>
<evidence type="ECO:0000256" key="8">
    <source>
        <dbReference type="ARBA" id="ARBA00022912"/>
    </source>
</evidence>
<name>A0AAN9THG9_9HEMI</name>
<dbReference type="GO" id="GO:0048666">
    <property type="term" value="P:neuron development"/>
    <property type="evidence" value="ECO:0007669"/>
    <property type="project" value="UniProtKB-ARBA"/>
</dbReference>
<feature type="transmembrane region" description="Helical" evidence="16">
    <location>
        <begin position="1270"/>
        <end position="1294"/>
    </location>
</feature>
<dbReference type="FunFam" id="3.90.190.10:FF:000001">
    <property type="entry name" value="Receptor-type tyrosine-protein phosphatase F isoform A"/>
    <property type="match status" value="1"/>
</dbReference>
<keyword evidence="12" id="KW-0675">Receptor</keyword>
<dbReference type="PRINTS" id="PR00700">
    <property type="entry name" value="PRTYPHPHTASE"/>
</dbReference>
<keyword evidence="9 16" id="KW-1133">Transmembrane helix</keyword>
<evidence type="ECO:0000256" key="6">
    <source>
        <dbReference type="ARBA" id="ARBA00022737"/>
    </source>
</evidence>
<dbReference type="Proteomes" id="UP001367676">
    <property type="component" value="Unassembled WGS sequence"/>
</dbReference>
<dbReference type="SMART" id="SM00409">
    <property type="entry name" value="IG"/>
    <property type="match status" value="3"/>
</dbReference>
<feature type="domain" description="Fibronectin type-III" evidence="20">
    <location>
        <begin position="310"/>
        <end position="404"/>
    </location>
</feature>
<feature type="domain" description="Tyrosine specific protein phosphatases" evidence="18">
    <location>
        <begin position="1541"/>
        <end position="1612"/>
    </location>
</feature>
<sequence length="1921" mass="217040">MANAVTNSDDALKEMSYKKVPPGFPNITEMPSSKAVEVDHTAALNCIATGDPPPKISWIRDSLPLDLSNNERYSFLENGSTGTLQILNSVEGDQGSYECVAENTVGIAYSLPVALYVKIRRVRPQFSIAPPPYMEVKLGDDFMINCVAVGSPMPYVKWQKEPKIDISAEDQLPVGKNILEVKNAQTSENYTCIAASFLGSVNATTVVKVQSLPAAPVDVKISEVTATSAKVSWTHPTPTDILYYVLQYRARSSQQAFTEISGIITLYYTVRNLSPFTEYEFFVTAVNNLGRGPPSAAVPVTTVETAPGTAPRNVQVRPLSFSTIVIQWEEPESPNGQVTAYKVYYTTNPDLPMPSWDSQFVDTNLLTTISDLTPFTMYTIRVQAFTSVGAGPLSAPVHIKTQQGVPSQPRDLRATEVGESYIKLEWTKPSHSGESITGYDLMWNDTYSKEKTQRKIQPIERYTLKELYPNTLYYIWLSARSHRGEGATTSPIAVRTKQYVPGAPPQNVTAVAEGPTSIHMSWEPPPANRTNGEITYYRVFKVEANKSDSEADVAIVKNQTEIRLDELQKWTEYRVWVLAGTTVGDGPISEPKTVRTLEDVPGPPTDVKVTTVNSTTLHVEWKPPAENDRHGIIRQYHIHVQETKADGVSFLNEPLRYDVQGALEYNVTDLQPDTHYQIQVAALTRKGDGDRSTPVYIKTPGGVPIKPVINLKMTQQAQDIKLDVEWTKPQQTYGELKGYKLRYGIKDQQLIDVILKSTAHHYLLTNLERGVVYEFRVSGQNQIGFGQEAISYLETPEGPPSGPPTNLTNSFQTPDVVCLIWALPERKHRNGQIIRYDIQFNKKVEQATVFRRNTTITRMVFSGLEEGTEYVYTVRAATKQGSGPWSENTSFMTSKEMVRAPMGLKAMATSDQSIEVWWEPIPLMRHKLYGYHLFYTMTAVEDLDLWQKKIVGLTESAELVSLEKNAQYAVAVAANTSAGLGRLSEKFTVKVKPEDVPLDLRAKDVSTHSMTLTWSRPIKLNPVNYQISYDAYKEFVDAQGVTQSQPVPKKTEILPPDTDSYHISNLSPFTTYNINVTAKSANTEYRPPTRITVTTQMAAPRPMVKPDFYGVINEEEITVILPQASEEFGPISYYYVVVVPDTLETKEITHPDQFSTNDLLNYTKDVYDDKPYIAAKFPLRSLPYTYQLGSGKVVEEFTNRRLRKGTKYRIFVRAVVDSLKNLFTSSPFSEPLSLEMRNAPPGDVPQRMNPKNIIESDSGVSKIAPPNQGMMLWLIGPIIAAAILCVLLVFFFITKRRKQPIKYREPCAVTRPLMSEEVTPPHAPSDPVEMRRLMYQTPAMVSHPPIPVSMLAQHIEMLKANDNLKFSQEYESIEPGQQFTWDHSSMEVNKRKNRYANVIAYDHSRVVLQDTEDLLGGDYINANYCDGYRKHNAYIATQGPLIETFGDFWKMCWEVRTATIVMMTKLEERTRIKCDQYWPSRGTETYGSITVTLSDVQELATYCIRTFHINKGMDSERREIKQLQFTAWPDHGVPDHPAPFLQFLRRVKNVNPVEAGPIVVHCSAGVGRTGCFIVIDAMIERLKYEKSVDIYGHVTCLRAQRNYMVQTEDQYIFIHDAVLEHVICGVTEVPARNLHGHIQNLIQIPDGETVTGLALEYKKLSNMKCDSNRFISASLPCNKHKNRLVHILPIESTRVCLSPIRGIEGSDYINASLIDGYRQRGAYIATQGPLQDTTDDFWRMLWEHNSTIVVMLTKLKEMGREKCYQYWPSERSVRYHCLVVEPIAEYNMPLYVLREFKITDARDGSSRTLRQFQFNEWPEQGVPKTGDGFIDFIGQVHKTKEQFGQEGPITVHCSAGVGRTGVFITLSIVLERMQYEGVMDLFQTVRILRTQRPAMVQTEEQYQFCYQSALEYLGSFDHYTH</sequence>
<keyword evidence="6" id="KW-0677">Repeat</keyword>
<evidence type="ECO:0000259" key="17">
    <source>
        <dbReference type="PROSITE" id="PS50055"/>
    </source>
</evidence>
<feature type="domain" description="Fibronectin type-III" evidence="20">
    <location>
        <begin position="504"/>
        <end position="599"/>
    </location>
</feature>
<evidence type="ECO:0000256" key="12">
    <source>
        <dbReference type="ARBA" id="ARBA00023170"/>
    </source>
</evidence>
<dbReference type="InterPro" id="IPR003599">
    <property type="entry name" value="Ig_sub"/>
</dbReference>
<feature type="domain" description="Tyrosine-protein phosphatase" evidence="17">
    <location>
        <begin position="1366"/>
        <end position="1621"/>
    </location>
</feature>
<evidence type="ECO:0000256" key="16">
    <source>
        <dbReference type="SAM" id="Phobius"/>
    </source>
</evidence>
<dbReference type="Pfam" id="PF00102">
    <property type="entry name" value="Y_phosphatase"/>
    <property type="match status" value="2"/>
</dbReference>
<evidence type="ECO:0000259" key="19">
    <source>
        <dbReference type="PROSITE" id="PS50835"/>
    </source>
</evidence>
<protein>
    <recommendedName>
        <fullName evidence="3">protein-tyrosine-phosphatase</fullName>
        <ecNumber evidence="3">3.1.3.48</ecNumber>
    </recommendedName>
</protein>
<dbReference type="InterPro" id="IPR029021">
    <property type="entry name" value="Prot-tyrosine_phosphatase-like"/>
</dbReference>
<keyword evidence="10 16" id="KW-0472">Membrane</keyword>
<keyword evidence="11" id="KW-1015">Disulfide bond</keyword>
<keyword evidence="22" id="KW-1185">Reference proteome</keyword>